<dbReference type="RefSeq" id="WP_171681216.1">
    <property type="nucleotide sequence ID" value="NZ_JABGBN010000011.1"/>
</dbReference>
<accession>A0A849PAK7</accession>
<dbReference type="InterPro" id="IPR015797">
    <property type="entry name" value="NUDIX_hydrolase-like_dom_sf"/>
</dbReference>
<feature type="domain" description="Nudix hydrolase" evidence="1">
    <location>
        <begin position="121"/>
        <end position="260"/>
    </location>
</feature>
<protein>
    <submittedName>
        <fullName evidence="2">DUF4743 domain-containing protein</fullName>
    </submittedName>
</protein>
<evidence type="ECO:0000259" key="1">
    <source>
        <dbReference type="PROSITE" id="PS51462"/>
    </source>
</evidence>
<dbReference type="AlphaFoldDB" id="A0A849PAK7"/>
<dbReference type="SUPFAM" id="SSF55811">
    <property type="entry name" value="Nudix"/>
    <property type="match status" value="1"/>
</dbReference>
<dbReference type="EMBL" id="JABGBN010000011">
    <property type="protein sequence ID" value="NOL52528.1"/>
    <property type="molecule type" value="Genomic_DNA"/>
</dbReference>
<evidence type="ECO:0000313" key="3">
    <source>
        <dbReference type="Proteomes" id="UP000537862"/>
    </source>
</evidence>
<comment type="caution">
    <text evidence="2">The sequence shown here is derived from an EMBL/GenBank/DDBJ whole genome shotgun (WGS) entry which is preliminary data.</text>
</comment>
<dbReference type="PROSITE" id="PS51462">
    <property type="entry name" value="NUDIX"/>
    <property type="match status" value="1"/>
</dbReference>
<dbReference type="Pfam" id="PF00293">
    <property type="entry name" value="NUDIX"/>
    <property type="match status" value="1"/>
</dbReference>
<dbReference type="InterPro" id="IPR000086">
    <property type="entry name" value="NUDIX_hydrolase_dom"/>
</dbReference>
<evidence type="ECO:0000313" key="2">
    <source>
        <dbReference type="EMBL" id="NOL52528.1"/>
    </source>
</evidence>
<organism evidence="2 3">
    <name type="scientific">Pelistega suis</name>
    <dbReference type="NCBI Taxonomy" id="1631957"/>
    <lineage>
        <taxon>Bacteria</taxon>
        <taxon>Pseudomonadati</taxon>
        <taxon>Pseudomonadota</taxon>
        <taxon>Betaproteobacteria</taxon>
        <taxon>Burkholderiales</taxon>
        <taxon>Alcaligenaceae</taxon>
        <taxon>Pelistega</taxon>
    </lineage>
</organism>
<dbReference type="GO" id="GO:0003824">
    <property type="term" value="F:catalytic activity"/>
    <property type="evidence" value="ECO:0007669"/>
    <property type="project" value="UniProtKB-ARBA"/>
</dbReference>
<dbReference type="Proteomes" id="UP000537862">
    <property type="component" value="Unassembled WGS sequence"/>
</dbReference>
<proteinExistence type="predicted"/>
<dbReference type="Gene3D" id="3.30.750.160">
    <property type="match status" value="1"/>
</dbReference>
<dbReference type="Gene3D" id="3.90.79.10">
    <property type="entry name" value="Nucleoside Triphosphate Pyrophosphohydrolase"/>
    <property type="match status" value="1"/>
</dbReference>
<dbReference type="CDD" id="cd03676">
    <property type="entry name" value="NUDIX_Tnr3_like"/>
    <property type="match status" value="1"/>
</dbReference>
<gene>
    <name evidence="2" type="ORF">HKX39_10160</name>
</gene>
<sequence>MNHRITKLKEGLLKEIQQAPIAGSLALFINGIRSGTIHPNSIALLTNPSHPYPYFQRSQDRIDIQLPEQSFEQRSNYFNSLALHLRQQGLLPYWRDEQVNLWQGTQVFAHIERTATRPLGLLTQAIHMNAWTPEGKLFLSLRAPSKQTDPNKWDTIAGGLLNSADTLEIGLERETYEEAGIQAKELTHRTPIRSILHVQRPLIEGFQNEEVLTSDCILAPHVQPQNMDGEVSEIRTFSIEETLELMENNSITAEAMVVLLDSIERNVFTQLIQSYPR</sequence>
<keyword evidence="3" id="KW-1185">Reference proteome</keyword>
<reference evidence="2 3" key="1">
    <citation type="submission" date="2020-05" db="EMBL/GenBank/DDBJ databases">
        <authorList>
            <person name="Niu N."/>
        </authorList>
    </citation>
    <scope>NUCLEOTIDE SEQUENCE [LARGE SCALE GENOMIC DNA]</scope>
    <source>
        <strain evidence="2 3">3340-03</strain>
    </source>
</reference>
<name>A0A849PAK7_9BURK</name>